<protein>
    <recommendedName>
        <fullName evidence="2">CHAT domain-containing protein</fullName>
    </recommendedName>
</protein>
<reference evidence="1" key="1">
    <citation type="submission" date="2018-05" db="EMBL/GenBank/DDBJ databases">
        <authorList>
            <person name="Lanie J.A."/>
            <person name="Ng W.-L."/>
            <person name="Kazmierczak K.M."/>
            <person name="Andrzejewski T.M."/>
            <person name="Davidsen T.M."/>
            <person name="Wayne K.J."/>
            <person name="Tettelin H."/>
            <person name="Glass J.I."/>
            <person name="Rusch D."/>
            <person name="Podicherti R."/>
            <person name="Tsui H.-C.T."/>
            <person name="Winkler M.E."/>
        </authorList>
    </citation>
    <scope>NUCLEOTIDE SEQUENCE</scope>
</reference>
<name>A0A382XIG8_9ZZZZ</name>
<accession>A0A382XIG8</accession>
<sequence>LRETRSVLSGVGVSTREEVEAVLPALREGIVVTLASWVTEPLETFEIHVFGADDDDDVYHNGYHDGTPDLIQAFSSMRRQFLLAWTMCRIRKGVEVDHGGLANYSTTHVLHPSLLDEFGNHVLRTLDHKPSVALFHLHGMLCPPSLSIGKIDHPYIPVEDVASDIDRLAGRTLLVAMPVCYSAQLADAFSTCEGIECVYAPNESDVGENEVTFVVRSLGELIRSIGYLEIMDRADF</sequence>
<proteinExistence type="predicted"/>
<dbReference type="AlphaFoldDB" id="A0A382XIG8"/>
<evidence type="ECO:0008006" key="2">
    <source>
        <dbReference type="Google" id="ProtNLM"/>
    </source>
</evidence>
<gene>
    <name evidence="1" type="ORF">METZ01_LOCUS423756</name>
</gene>
<dbReference type="EMBL" id="UINC01168066">
    <property type="protein sequence ID" value="SVD70902.1"/>
    <property type="molecule type" value="Genomic_DNA"/>
</dbReference>
<feature type="non-terminal residue" evidence="1">
    <location>
        <position position="1"/>
    </location>
</feature>
<evidence type="ECO:0000313" key="1">
    <source>
        <dbReference type="EMBL" id="SVD70902.1"/>
    </source>
</evidence>
<organism evidence="1">
    <name type="scientific">marine metagenome</name>
    <dbReference type="NCBI Taxonomy" id="408172"/>
    <lineage>
        <taxon>unclassified sequences</taxon>
        <taxon>metagenomes</taxon>
        <taxon>ecological metagenomes</taxon>
    </lineage>
</organism>